<evidence type="ECO:0000313" key="5">
    <source>
        <dbReference type="Proteomes" id="UP000320475"/>
    </source>
</evidence>
<proteinExistence type="predicted"/>
<comment type="caution">
    <text evidence="2">The sequence shown here is derived from an EMBL/GenBank/DDBJ whole genome shotgun (WGS) entry which is preliminary data.</text>
</comment>
<dbReference type="VEuPathDB" id="FungiDB:SeMB42_g01644"/>
<dbReference type="Proteomes" id="UP000317494">
    <property type="component" value="Unassembled WGS sequence"/>
</dbReference>
<feature type="signal peptide" evidence="1">
    <location>
        <begin position="1"/>
        <end position="18"/>
    </location>
</feature>
<keyword evidence="4" id="KW-1185">Reference proteome</keyword>
<organism evidence="2 5">
    <name type="scientific">Synchytrium endobioticum</name>
    <dbReference type="NCBI Taxonomy" id="286115"/>
    <lineage>
        <taxon>Eukaryota</taxon>
        <taxon>Fungi</taxon>
        <taxon>Fungi incertae sedis</taxon>
        <taxon>Chytridiomycota</taxon>
        <taxon>Chytridiomycota incertae sedis</taxon>
        <taxon>Chytridiomycetes</taxon>
        <taxon>Synchytriales</taxon>
        <taxon>Synchytriaceae</taxon>
        <taxon>Synchytrium</taxon>
    </lineage>
</organism>
<evidence type="ECO:0000313" key="3">
    <source>
        <dbReference type="EMBL" id="TPX52084.1"/>
    </source>
</evidence>
<dbReference type="AlphaFoldDB" id="A0A507CN38"/>
<dbReference type="EMBL" id="QEAN01000044">
    <property type="protein sequence ID" value="TPX52084.1"/>
    <property type="molecule type" value="Genomic_DNA"/>
</dbReference>
<gene>
    <name evidence="2" type="ORF">SeLEV6574_g06559</name>
    <name evidence="3" type="ORF">SeMB42_g01644</name>
</gene>
<keyword evidence="1" id="KW-0732">Signal</keyword>
<reference evidence="4 5" key="1">
    <citation type="journal article" date="2019" name="Sci. Rep.">
        <title>Comparative genomics of chytrid fungi reveal insights into the obligate biotrophic and pathogenic lifestyle of Synchytrium endobioticum.</title>
        <authorList>
            <person name="van de Vossenberg B.T.L.H."/>
            <person name="Warris S."/>
            <person name="Nguyen H.D.T."/>
            <person name="van Gent-Pelzer M.P.E."/>
            <person name="Joly D.L."/>
            <person name="van de Geest H.C."/>
            <person name="Bonants P.J.M."/>
            <person name="Smith D.S."/>
            <person name="Levesque C.A."/>
            <person name="van der Lee T.A.J."/>
        </authorList>
    </citation>
    <scope>NUCLEOTIDE SEQUENCE [LARGE SCALE GENOMIC DNA]</scope>
    <source>
        <strain evidence="2 5">LEV6574</strain>
        <strain evidence="3 4">MB42</strain>
    </source>
</reference>
<feature type="chain" id="PRO_5036363032" evidence="1">
    <location>
        <begin position="19"/>
        <end position="212"/>
    </location>
</feature>
<sequence>MHLTHCVLALSLSLGVCSLPTPGRGRSSNYVSNDEIEATPPYDHPLSWDFTCKEDPSTFLSNDEGPSYQQYDEGPSYQKYDEDGQFDDSAVQDTYLQYGERVDTGELGYLLDNAPPSTPLGSLSPLPPHMDDSMLEDYHLNNGPYYEPVDQHNNYVYDIPTPTDQAYIDAHKERFEEIGDELNNLLLEDSYVHQPDRQLSLKDWQDNENYWP</sequence>
<protein>
    <submittedName>
        <fullName evidence="2">Uncharacterized protein</fullName>
    </submittedName>
</protein>
<name>A0A507CN38_9FUNG</name>
<evidence type="ECO:0000313" key="2">
    <source>
        <dbReference type="EMBL" id="TPX40540.1"/>
    </source>
</evidence>
<accession>A0A507CN38</accession>
<evidence type="ECO:0000313" key="4">
    <source>
        <dbReference type="Proteomes" id="UP000317494"/>
    </source>
</evidence>
<dbReference type="Proteomes" id="UP000320475">
    <property type="component" value="Unassembled WGS sequence"/>
</dbReference>
<dbReference type="EMBL" id="QEAM01000381">
    <property type="protein sequence ID" value="TPX40540.1"/>
    <property type="molecule type" value="Genomic_DNA"/>
</dbReference>
<evidence type="ECO:0000256" key="1">
    <source>
        <dbReference type="SAM" id="SignalP"/>
    </source>
</evidence>